<reference evidence="1 2" key="1">
    <citation type="submission" date="2020-03" db="EMBL/GenBank/DDBJ databases">
        <title>Variable regions in the genome of staphylococcal bacteriophage Twort.</title>
        <authorList>
            <person name="Glowacka-Rutkowska A."/>
            <person name="Gawor J."/>
            <person name="Lobocka M."/>
        </authorList>
    </citation>
    <scope>NUCLEOTIDE SEQUENCE [LARGE SCALE GENOMIC DNA]</scope>
</reference>
<evidence type="ECO:0000313" key="2">
    <source>
        <dbReference type="Proteomes" id="UP000503318"/>
    </source>
</evidence>
<dbReference type="Proteomes" id="UP000503318">
    <property type="component" value="Segment"/>
</dbReference>
<evidence type="ECO:0000313" key="1">
    <source>
        <dbReference type="EMBL" id="QIW89131.1"/>
    </source>
</evidence>
<sequence length="120" mass="14479">MVSYNNEDFNTVELTDILDKDQLIEFLVKNQKVNNLDISKVKQDKFDMNMAVLQFQDDENNLTNICNVENLDEGLDKIRQIFKDSELEHRLHYFRVVEHEDYYWIDYGSHHTFFRVTKRG</sequence>
<accession>A0A6H0X5C7</accession>
<organismHost>
    <name type="scientific">Twortvirus twort</name>
    <dbReference type="NCBI Taxonomy" id="55510"/>
</organismHost>
<dbReference type="RefSeq" id="YP_238588.1">
    <property type="nucleotide sequence ID" value="NC_007021.1"/>
</dbReference>
<gene>
    <name evidence="1" type="ORF">TwortDSMZ_132</name>
</gene>
<dbReference type="OrthoDB" id="14463at10239"/>
<protein>
    <submittedName>
        <fullName evidence="1">Uncharacterized protein</fullName>
    </submittedName>
</protein>
<dbReference type="EMBL" id="MT151386">
    <property type="protein sequence ID" value="QIW89131.1"/>
    <property type="molecule type" value="Genomic_DNA"/>
</dbReference>
<name>A0A6H0X5C7_BPTWO</name>
<dbReference type="KEGG" id="vg:5130329"/>
<organism evidence="1 2">
    <name type="scientific">Staphylococcus phage Twort (strain DSM 17442 / HER 48)</name>
    <name type="common">Bacteriophage Twort</name>
    <dbReference type="NCBI Taxonomy" id="2908167"/>
    <lineage>
        <taxon>Viruses</taxon>
        <taxon>Duplodnaviria</taxon>
        <taxon>Heunggongvirae</taxon>
        <taxon>Uroviricota</taxon>
        <taxon>Caudoviricetes</taxon>
        <taxon>Herelleviridae</taxon>
        <taxon>Twortvirinae</taxon>
        <taxon>Twortvirus</taxon>
        <taxon>Twortvirus twort</taxon>
    </lineage>
</organism>
<proteinExistence type="predicted"/>